<dbReference type="Gene3D" id="1.10.357.10">
    <property type="entry name" value="Tetracycline Repressor, domain 2"/>
    <property type="match status" value="1"/>
</dbReference>
<dbReference type="InterPro" id="IPR050109">
    <property type="entry name" value="HTH-type_TetR-like_transc_reg"/>
</dbReference>
<proteinExistence type="predicted"/>
<name>A0ABT4REY3_9ACTN</name>
<reference evidence="6" key="1">
    <citation type="submission" date="2022-10" db="EMBL/GenBank/DDBJ databases">
        <title>The WGS of Solirubrobacter sp. CPCC 204708.</title>
        <authorList>
            <person name="Jiang Z."/>
        </authorList>
    </citation>
    <scope>NUCLEOTIDE SEQUENCE</scope>
    <source>
        <strain evidence="6">CPCC 204708</strain>
    </source>
</reference>
<dbReference type="InterPro" id="IPR009057">
    <property type="entry name" value="Homeodomain-like_sf"/>
</dbReference>
<organism evidence="6 7">
    <name type="scientific">Solirubrobacter deserti</name>
    <dbReference type="NCBI Taxonomy" id="2282478"/>
    <lineage>
        <taxon>Bacteria</taxon>
        <taxon>Bacillati</taxon>
        <taxon>Actinomycetota</taxon>
        <taxon>Thermoleophilia</taxon>
        <taxon>Solirubrobacterales</taxon>
        <taxon>Solirubrobacteraceae</taxon>
        <taxon>Solirubrobacter</taxon>
    </lineage>
</organism>
<dbReference type="PROSITE" id="PS50977">
    <property type="entry name" value="HTH_TETR_2"/>
    <property type="match status" value="1"/>
</dbReference>
<dbReference type="PANTHER" id="PTHR30055">
    <property type="entry name" value="HTH-TYPE TRANSCRIPTIONAL REGULATOR RUTR"/>
    <property type="match status" value="1"/>
</dbReference>
<accession>A0ABT4REY3</accession>
<keyword evidence="7" id="KW-1185">Reference proteome</keyword>
<evidence type="ECO:0000256" key="4">
    <source>
        <dbReference type="PROSITE-ProRule" id="PRU00335"/>
    </source>
</evidence>
<dbReference type="EMBL" id="JAPCID010000007">
    <property type="protein sequence ID" value="MDA0137090.1"/>
    <property type="molecule type" value="Genomic_DNA"/>
</dbReference>
<dbReference type="Pfam" id="PF00440">
    <property type="entry name" value="TetR_N"/>
    <property type="match status" value="1"/>
</dbReference>
<gene>
    <name evidence="6" type="ORF">OJ962_06245</name>
</gene>
<keyword evidence="2 4" id="KW-0238">DNA-binding</keyword>
<feature type="domain" description="HTH tetR-type" evidence="5">
    <location>
        <begin position="8"/>
        <end position="68"/>
    </location>
</feature>
<evidence type="ECO:0000256" key="1">
    <source>
        <dbReference type="ARBA" id="ARBA00023015"/>
    </source>
</evidence>
<evidence type="ECO:0000313" key="6">
    <source>
        <dbReference type="EMBL" id="MDA0137090.1"/>
    </source>
</evidence>
<dbReference type="Proteomes" id="UP001147700">
    <property type="component" value="Unassembled WGS sequence"/>
</dbReference>
<dbReference type="PANTHER" id="PTHR30055:SF234">
    <property type="entry name" value="HTH-TYPE TRANSCRIPTIONAL REGULATOR BETI"/>
    <property type="match status" value="1"/>
</dbReference>
<keyword evidence="3" id="KW-0804">Transcription</keyword>
<evidence type="ECO:0000256" key="3">
    <source>
        <dbReference type="ARBA" id="ARBA00023163"/>
    </source>
</evidence>
<dbReference type="SUPFAM" id="SSF46689">
    <property type="entry name" value="Homeodomain-like"/>
    <property type="match status" value="1"/>
</dbReference>
<evidence type="ECO:0000313" key="7">
    <source>
        <dbReference type="Proteomes" id="UP001147700"/>
    </source>
</evidence>
<dbReference type="SUPFAM" id="SSF48498">
    <property type="entry name" value="Tetracyclin repressor-like, C-terminal domain"/>
    <property type="match status" value="1"/>
</dbReference>
<evidence type="ECO:0000259" key="5">
    <source>
        <dbReference type="PROSITE" id="PS50977"/>
    </source>
</evidence>
<dbReference type="InterPro" id="IPR036271">
    <property type="entry name" value="Tet_transcr_reg_TetR-rel_C_sf"/>
</dbReference>
<dbReference type="InterPro" id="IPR001647">
    <property type="entry name" value="HTH_TetR"/>
</dbReference>
<dbReference type="InterPro" id="IPR025996">
    <property type="entry name" value="MT1864/Rv1816-like_C"/>
</dbReference>
<dbReference type="Pfam" id="PF13305">
    <property type="entry name" value="TetR_C_33"/>
    <property type="match status" value="1"/>
</dbReference>
<keyword evidence="1" id="KW-0805">Transcription regulation</keyword>
<evidence type="ECO:0000256" key="2">
    <source>
        <dbReference type="ARBA" id="ARBA00023125"/>
    </source>
</evidence>
<comment type="caution">
    <text evidence="6">The sequence shown here is derived from an EMBL/GenBank/DDBJ whole genome shotgun (WGS) entry which is preliminary data.</text>
</comment>
<sequence>MSPRKADPAVRSVLIATAARLLAQDGSNALTLRRVTSDAGTSTMAVYTHFGGMDELKREVRRTGYAALAEALTAAGTEIEPLCRAYAAFAREQPDLYRVMFMEAPLDEQDAAECAGTFAMLAEGAQRHLGPEGDGEALAMELWAAGHGVVTLELSALLTPEQAESLAASLRAKLL</sequence>
<dbReference type="RefSeq" id="WP_202956250.1">
    <property type="nucleotide sequence ID" value="NZ_JAPCID010000007.1"/>
</dbReference>
<protein>
    <submittedName>
        <fullName evidence="6">WHG domain-containing protein</fullName>
    </submittedName>
</protein>
<feature type="DNA-binding region" description="H-T-H motif" evidence="4">
    <location>
        <begin position="31"/>
        <end position="50"/>
    </location>
</feature>